<feature type="region of interest" description="Disordered" evidence="1">
    <location>
        <begin position="69"/>
        <end position="101"/>
    </location>
</feature>
<keyword evidence="3" id="KW-1185">Reference proteome</keyword>
<evidence type="ECO:0000256" key="1">
    <source>
        <dbReference type="SAM" id="MobiDB-lite"/>
    </source>
</evidence>
<sequence>MQARESVYYLAYIATLQPDPDRTYIQPSRNLAESRKGQRVNEVDRVVAVTGGLFHPSVIVCVMTSPATSPVQSPNISPSSSGHGLTSDAKGSQNTPDNLNNEAQLCGQEWRTVHTAVYLRREGGLLDQLKNETTTLALRSNTEVTIVVDTARAPPSPPHWLPTSVLEKLEKVLLVASGDHLQLGRVSSPSIEIGLAGYDGHGRGHACSIIQSMMSKAIAPRLPLSANDMYLKHWHGVLRGILFAMVCITKCHRALGIKKKRKPTYKPSANPAQYRAFDFSVFMLENGWTQLRRMRVWKRRLRQKGRFPKSNVDQGCVVARRGAGDARDIHARVVSRSSKWAGCETEDRTAPFVDAVRFVHEDSGEALAEA</sequence>
<evidence type="ECO:0000313" key="3">
    <source>
        <dbReference type="Proteomes" id="UP001219525"/>
    </source>
</evidence>
<comment type="caution">
    <text evidence="2">The sequence shown here is derived from an EMBL/GenBank/DDBJ whole genome shotgun (WGS) entry which is preliminary data.</text>
</comment>
<dbReference type="EMBL" id="JARJCW010000004">
    <property type="protein sequence ID" value="KAJ7226073.1"/>
    <property type="molecule type" value="Genomic_DNA"/>
</dbReference>
<organism evidence="2 3">
    <name type="scientific">Mycena pura</name>
    <dbReference type="NCBI Taxonomy" id="153505"/>
    <lineage>
        <taxon>Eukaryota</taxon>
        <taxon>Fungi</taxon>
        <taxon>Dikarya</taxon>
        <taxon>Basidiomycota</taxon>
        <taxon>Agaricomycotina</taxon>
        <taxon>Agaricomycetes</taxon>
        <taxon>Agaricomycetidae</taxon>
        <taxon>Agaricales</taxon>
        <taxon>Marasmiineae</taxon>
        <taxon>Mycenaceae</taxon>
        <taxon>Mycena</taxon>
    </lineage>
</organism>
<proteinExistence type="predicted"/>
<accession>A0AAD6YQC3</accession>
<dbReference type="AlphaFoldDB" id="A0AAD6YQC3"/>
<gene>
    <name evidence="2" type="ORF">GGX14DRAFT_642712</name>
</gene>
<protein>
    <submittedName>
        <fullName evidence="2">Uncharacterized protein</fullName>
    </submittedName>
</protein>
<dbReference type="Proteomes" id="UP001219525">
    <property type="component" value="Unassembled WGS sequence"/>
</dbReference>
<reference evidence="2" key="1">
    <citation type="submission" date="2023-03" db="EMBL/GenBank/DDBJ databases">
        <title>Massive genome expansion in bonnet fungi (Mycena s.s.) driven by repeated elements and novel gene families across ecological guilds.</title>
        <authorList>
            <consortium name="Lawrence Berkeley National Laboratory"/>
            <person name="Harder C.B."/>
            <person name="Miyauchi S."/>
            <person name="Viragh M."/>
            <person name="Kuo A."/>
            <person name="Thoen E."/>
            <person name="Andreopoulos B."/>
            <person name="Lu D."/>
            <person name="Skrede I."/>
            <person name="Drula E."/>
            <person name="Henrissat B."/>
            <person name="Morin E."/>
            <person name="Kohler A."/>
            <person name="Barry K."/>
            <person name="LaButti K."/>
            <person name="Morin E."/>
            <person name="Salamov A."/>
            <person name="Lipzen A."/>
            <person name="Mereny Z."/>
            <person name="Hegedus B."/>
            <person name="Baldrian P."/>
            <person name="Stursova M."/>
            <person name="Weitz H."/>
            <person name="Taylor A."/>
            <person name="Grigoriev I.V."/>
            <person name="Nagy L.G."/>
            <person name="Martin F."/>
            <person name="Kauserud H."/>
        </authorList>
    </citation>
    <scope>NUCLEOTIDE SEQUENCE</scope>
    <source>
        <strain evidence="2">9144</strain>
    </source>
</reference>
<name>A0AAD6YQC3_9AGAR</name>
<evidence type="ECO:0000313" key="2">
    <source>
        <dbReference type="EMBL" id="KAJ7226073.1"/>
    </source>
</evidence>